<evidence type="ECO:0000256" key="1">
    <source>
        <dbReference type="SAM" id="MobiDB-lite"/>
    </source>
</evidence>
<gene>
    <name evidence="3" type="ORF">J0A69_11105</name>
</gene>
<dbReference type="EMBL" id="JAFKCU010000002">
    <property type="protein sequence ID" value="MBN7815983.1"/>
    <property type="molecule type" value="Genomic_DNA"/>
</dbReference>
<sequence>MKNKILILLGLMTGLAFTQVQAQTAGDYFNRAARSYVKTEKDLALNTVNEGLGKYPSDAKLQALKEKLEKEQEEDQEKQQQNQDPQQNQDQQQKDENQKGEGEQSEQDQQQKDQGEKTEEDKAKEGQEGNPSEQTQDEVGENANDQMDANLADRQKAMEEFKEKLKAMNLTPEQAAQILESMNAAELRYIQQNKKKPTQRPKRGIPDW</sequence>
<dbReference type="Proteomes" id="UP000664480">
    <property type="component" value="Unassembled WGS sequence"/>
</dbReference>
<accession>A0ABS3CFV6</accession>
<evidence type="ECO:0000256" key="2">
    <source>
        <dbReference type="SAM" id="SignalP"/>
    </source>
</evidence>
<feature type="region of interest" description="Disordered" evidence="1">
    <location>
        <begin position="50"/>
        <end position="157"/>
    </location>
</feature>
<keyword evidence="2" id="KW-0732">Signal</keyword>
<evidence type="ECO:0000313" key="3">
    <source>
        <dbReference type="EMBL" id="MBN7815983.1"/>
    </source>
</evidence>
<name>A0ABS3CFV6_9BACT</name>
<dbReference type="RefSeq" id="WP_206586620.1">
    <property type="nucleotide sequence ID" value="NZ_JAFKCU010000002.1"/>
</dbReference>
<feature type="compositionally biased region" description="Low complexity" evidence="1">
    <location>
        <begin position="79"/>
        <end position="91"/>
    </location>
</feature>
<feature type="signal peptide" evidence="2">
    <location>
        <begin position="1"/>
        <end position="22"/>
    </location>
</feature>
<keyword evidence="4" id="KW-1185">Reference proteome</keyword>
<reference evidence="3 4" key="1">
    <citation type="submission" date="2021-03" db="EMBL/GenBank/DDBJ databases">
        <title>novel species isolated from a fishpond in China.</title>
        <authorList>
            <person name="Lu H."/>
            <person name="Cai Z."/>
        </authorList>
    </citation>
    <scope>NUCLEOTIDE SEQUENCE [LARGE SCALE GENOMIC DNA]</scope>
    <source>
        <strain evidence="3 4">YJ13C</strain>
    </source>
</reference>
<comment type="caution">
    <text evidence="3">The sequence shown here is derived from an EMBL/GenBank/DDBJ whole genome shotgun (WGS) entry which is preliminary data.</text>
</comment>
<evidence type="ECO:0000313" key="4">
    <source>
        <dbReference type="Proteomes" id="UP000664480"/>
    </source>
</evidence>
<feature type="chain" id="PRO_5046228029" evidence="2">
    <location>
        <begin position="23"/>
        <end position="208"/>
    </location>
</feature>
<feature type="compositionally biased region" description="Basic and acidic residues" evidence="1">
    <location>
        <begin position="109"/>
        <end position="127"/>
    </location>
</feature>
<protein>
    <submittedName>
        <fullName evidence="3">Uncharacterized protein</fullName>
    </submittedName>
</protein>
<feature type="compositionally biased region" description="Basic and acidic residues" evidence="1">
    <location>
        <begin position="92"/>
        <end position="102"/>
    </location>
</feature>
<organism evidence="3 4">
    <name type="scientific">Algoriphagus pacificus</name>
    <dbReference type="NCBI Taxonomy" id="2811234"/>
    <lineage>
        <taxon>Bacteria</taxon>
        <taxon>Pseudomonadati</taxon>
        <taxon>Bacteroidota</taxon>
        <taxon>Cytophagia</taxon>
        <taxon>Cytophagales</taxon>
        <taxon>Cyclobacteriaceae</taxon>
        <taxon>Algoriphagus</taxon>
    </lineage>
</organism>
<proteinExistence type="predicted"/>